<evidence type="ECO:0000313" key="2">
    <source>
        <dbReference type="EMBL" id="KIW76605.1"/>
    </source>
</evidence>
<dbReference type="EMBL" id="KN846974">
    <property type="protein sequence ID" value="KIW76605.1"/>
    <property type="molecule type" value="Genomic_DNA"/>
</dbReference>
<dbReference type="STRING" id="1442368.A0A0D2GD41"/>
<feature type="domain" description="DUF7924" evidence="1">
    <location>
        <begin position="11"/>
        <end position="68"/>
    </location>
</feature>
<dbReference type="InterPro" id="IPR057684">
    <property type="entry name" value="DUF7924"/>
</dbReference>
<sequence>MHEEHVPLLFDPRIGLRLSRPKPDILYGYTWDAFTTNQQTQLMRMTHTDYTAKNLRLIYPFFVVDFTGDTSGDTTGSLGYDKPRSTVPPVDTTAFSMAKAGSEARLFVLWKKGSWKHYTQQIDGLVVYRPEH</sequence>
<name>A0A0D2GD41_9EURO</name>
<organism evidence="2 3">
    <name type="scientific">Fonsecaea pedrosoi CBS 271.37</name>
    <dbReference type="NCBI Taxonomy" id="1442368"/>
    <lineage>
        <taxon>Eukaryota</taxon>
        <taxon>Fungi</taxon>
        <taxon>Dikarya</taxon>
        <taxon>Ascomycota</taxon>
        <taxon>Pezizomycotina</taxon>
        <taxon>Eurotiomycetes</taxon>
        <taxon>Chaetothyriomycetidae</taxon>
        <taxon>Chaetothyriales</taxon>
        <taxon>Herpotrichiellaceae</taxon>
        <taxon>Fonsecaea</taxon>
    </lineage>
</organism>
<dbReference type="Pfam" id="PF25545">
    <property type="entry name" value="DUF7924"/>
    <property type="match status" value="1"/>
</dbReference>
<dbReference type="Proteomes" id="UP000053029">
    <property type="component" value="Unassembled WGS sequence"/>
</dbReference>
<dbReference type="OrthoDB" id="4539929at2759"/>
<evidence type="ECO:0000259" key="1">
    <source>
        <dbReference type="Pfam" id="PF25545"/>
    </source>
</evidence>
<dbReference type="AlphaFoldDB" id="A0A0D2GD41"/>
<evidence type="ECO:0000313" key="3">
    <source>
        <dbReference type="Proteomes" id="UP000053029"/>
    </source>
</evidence>
<dbReference type="HOGENOM" id="CLU_1917111_0_0_1"/>
<reference evidence="2 3" key="1">
    <citation type="submission" date="2015-01" db="EMBL/GenBank/DDBJ databases">
        <title>The Genome Sequence of Fonsecaea pedrosoi CBS 271.37.</title>
        <authorList>
            <consortium name="The Broad Institute Genomics Platform"/>
            <person name="Cuomo C."/>
            <person name="de Hoog S."/>
            <person name="Gorbushina A."/>
            <person name="Stielow B."/>
            <person name="Teixiera M."/>
            <person name="Abouelleil A."/>
            <person name="Chapman S.B."/>
            <person name="Priest M."/>
            <person name="Young S.K."/>
            <person name="Wortman J."/>
            <person name="Nusbaum C."/>
            <person name="Birren B."/>
        </authorList>
    </citation>
    <scope>NUCLEOTIDE SEQUENCE [LARGE SCALE GENOMIC DNA]</scope>
    <source>
        <strain evidence="2 3">CBS 271.37</strain>
    </source>
</reference>
<dbReference type="GeneID" id="25308539"/>
<protein>
    <recommendedName>
        <fullName evidence="1">DUF7924 domain-containing protein</fullName>
    </recommendedName>
</protein>
<dbReference type="VEuPathDB" id="FungiDB:Z517_09049"/>
<accession>A0A0D2GD41</accession>
<proteinExistence type="predicted"/>
<gene>
    <name evidence="2" type="ORF">Z517_09049</name>
</gene>
<keyword evidence="3" id="KW-1185">Reference proteome</keyword>
<dbReference type="RefSeq" id="XP_013280413.1">
    <property type="nucleotide sequence ID" value="XM_013424959.1"/>
</dbReference>